<dbReference type="PIRSF" id="PIRSF010256">
    <property type="entry name" value="CoxE_vWa"/>
    <property type="match status" value="1"/>
</dbReference>
<organism evidence="2 3">
    <name type="scientific">Caldiarchaeum subterraneum</name>
    <dbReference type="NCBI Taxonomy" id="311458"/>
    <lineage>
        <taxon>Archaea</taxon>
        <taxon>Nitrososphaerota</taxon>
        <taxon>Candidatus Caldarchaeales</taxon>
        <taxon>Candidatus Caldarchaeaceae</taxon>
        <taxon>Candidatus Caldarchaeum</taxon>
    </lineage>
</organism>
<dbReference type="PANTHER" id="PTHR39338">
    <property type="entry name" value="BLL5662 PROTEIN-RELATED"/>
    <property type="match status" value="1"/>
</dbReference>
<dbReference type="InterPro" id="IPR008912">
    <property type="entry name" value="Uncharacterised_CoxE"/>
</dbReference>
<protein>
    <submittedName>
        <fullName evidence="2">VWA domain-containing protein</fullName>
    </submittedName>
</protein>
<name>A0A833EAP3_CALS0</name>
<feature type="region of interest" description="Disordered" evidence="1">
    <location>
        <begin position="84"/>
        <end position="113"/>
    </location>
</feature>
<feature type="compositionally biased region" description="Basic and acidic residues" evidence="1">
    <location>
        <begin position="99"/>
        <end position="113"/>
    </location>
</feature>
<accession>A0A833EAP3</accession>
<comment type="caution">
    <text evidence="2">The sequence shown here is derived from an EMBL/GenBank/DDBJ whole genome shotgun (WGS) entry which is preliminary data.</text>
</comment>
<sequence length="379" mass="43282">MASSNPSTSVMEFVVEIAQRLRAHGVKCGASESVDALTAVRSIEIRSIPHLREVLRLTMVKRLEDYPIFDMVFEELLGIKRRSQEKEMEMPGGEGGQRSSRERLSKSTEDKTRSNMTFYSPMEVLTRREIPSPTRESLREVKRVVKRMKRRLALLPGRRMARSLSGDVDFPLTFRKSLETFGEPMYILRTRRKITRCRLVALFDVSGSMDTYTKMLMQSMYALARQGAALEVFVFSTRLMRVTDLLRYFGPEAAARKISTDVDIWGSGTRIGSCLKSFLDKYGGILTRGTVVMIVSDGWDTGEPELLDKVMRELKNRSGRIVWINPHVDKPGFRPRTIGMETAMPYIDLLAGISALQNIRSYRKYFGIALEPISRKSRR</sequence>
<dbReference type="PANTHER" id="PTHR39338:SF6">
    <property type="entry name" value="BLL5662 PROTEIN"/>
    <property type="match status" value="1"/>
</dbReference>
<dbReference type="Pfam" id="PF05762">
    <property type="entry name" value="VWA_CoxE"/>
    <property type="match status" value="1"/>
</dbReference>
<dbReference type="SUPFAM" id="SSF53300">
    <property type="entry name" value="vWA-like"/>
    <property type="match status" value="1"/>
</dbReference>
<dbReference type="Proteomes" id="UP000608579">
    <property type="component" value="Unassembled WGS sequence"/>
</dbReference>
<dbReference type="AlphaFoldDB" id="A0A833EAP3"/>
<dbReference type="Gene3D" id="3.40.50.410">
    <property type="entry name" value="von Willebrand factor, type A domain"/>
    <property type="match status" value="1"/>
</dbReference>
<gene>
    <name evidence="2" type="ORF">EYH45_04800</name>
</gene>
<dbReference type="InterPro" id="IPR011195">
    <property type="entry name" value="UCP010256"/>
</dbReference>
<proteinExistence type="predicted"/>
<dbReference type="InterPro" id="IPR036465">
    <property type="entry name" value="vWFA_dom_sf"/>
</dbReference>
<evidence type="ECO:0000313" key="3">
    <source>
        <dbReference type="Proteomes" id="UP000608579"/>
    </source>
</evidence>
<dbReference type="EMBL" id="DQVM01000093">
    <property type="protein sequence ID" value="HIQ29865.1"/>
    <property type="molecule type" value="Genomic_DNA"/>
</dbReference>
<evidence type="ECO:0000256" key="1">
    <source>
        <dbReference type="SAM" id="MobiDB-lite"/>
    </source>
</evidence>
<evidence type="ECO:0000313" key="2">
    <source>
        <dbReference type="EMBL" id="HIQ29865.1"/>
    </source>
</evidence>
<dbReference type="CDD" id="cd00198">
    <property type="entry name" value="vWFA"/>
    <property type="match status" value="1"/>
</dbReference>
<reference evidence="2" key="1">
    <citation type="journal article" date="2020" name="ISME J.">
        <title>Gammaproteobacteria mediating utilization of methyl-, sulfur- and petroleum organic compounds in deep ocean hydrothermal plumes.</title>
        <authorList>
            <person name="Zhou Z."/>
            <person name="Liu Y."/>
            <person name="Pan J."/>
            <person name="Cron B.R."/>
            <person name="Toner B.M."/>
            <person name="Anantharaman K."/>
            <person name="Breier J.A."/>
            <person name="Dick G.J."/>
            <person name="Li M."/>
        </authorList>
    </citation>
    <scope>NUCLEOTIDE SEQUENCE</scope>
    <source>
        <strain evidence="2">SZUA-1515</strain>
    </source>
</reference>